<reference evidence="1" key="1">
    <citation type="submission" date="2020-11" db="EMBL/GenBank/DDBJ databases">
        <authorList>
            <person name="Tran Van P."/>
        </authorList>
    </citation>
    <scope>NUCLEOTIDE SEQUENCE</scope>
</reference>
<gene>
    <name evidence="1" type="ORF">TPSB3V08_LOCUS2874</name>
</gene>
<accession>A0A7R9GY31</accession>
<name>A0A7R9GY31_TIMPO</name>
<dbReference type="AlphaFoldDB" id="A0A7R9GY31"/>
<evidence type="ECO:0000313" key="1">
    <source>
        <dbReference type="EMBL" id="CAD7400978.1"/>
    </source>
</evidence>
<dbReference type="EMBL" id="OD001198">
    <property type="protein sequence ID" value="CAD7400978.1"/>
    <property type="molecule type" value="Genomic_DNA"/>
</dbReference>
<protein>
    <submittedName>
        <fullName evidence="1">Uncharacterized protein</fullName>
    </submittedName>
</protein>
<sequence length="69" mass="8242">MYNIQFYLHVRFEEERLLVSRLFLLAGVNQHFDIRRHSIKSVRPAKLIKKDVANKITNLLKFILCAIKM</sequence>
<proteinExistence type="predicted"/>
<organism evidence="1">
    <name type="scientific">Timema poppense</name>
    <name type="common">Walking stick</name>
    <dbReference type="NCBI Taxonomy" id="170557"/>
    <lineage>
        <taxon>Eukaryota</taxon>
        <taxon>Metazoa</taxon>
        <taxon>Ecdysozoa</taxon>
        <taxon>Arthropoda</taxon>
        <taxon>Hexapoda</taxon>
        <taxon>Insecta</taxon>
        <taxon>Pterygota</taxon>
        <taxon>Neoptera</taxon>
        <taxon>Polyneoptera</taxon>
        <taxon>Phasmatodea</taxon>
        <taxon>Timematodea</taxon>
        <taxon>Timematoidea</taxon>
        <taxon>Timematidae</taxon>
        <taxon>Timema</taxon>
    </lineage>
</organism>